<feature type="compositionally biased region" description="Basic and acidic residues" evidence="1">
    <location>
        <begin position="132"/>
        <end position="141"/>
    </location>
</feature>
<protein>
    <submittedName>
        <fullName evidence="3">Uncharacterized protein</fullName>
    </submittedName>
</protein>
<feature type="transmembrane region" description="Helical" evidence="2">
    <location>
        <begin position="9"/>
        <end position="32"/>
    </location>
</feature>
<evidence type="ECO:0000256" key="1">
    <source>
        <dbReference type="SAM" id="MobiDB-lite"/>
    </source>
</evidence>
<keyword evidence="2" id="KW-0812">Transmembrane</keyword>
<dbReference type="AlphaFoldDB" id="A0A6C0I9S3"/>
<proteinExistence type="predicted"/>
<accession>A0A6C0I9S3</accession>
<sequence length="147" mass="16679">MSNLDYENLFIYMSLVFAIIIFIFLLFGSVFACGNVQSPRVYEQFLDYPTDIKIQVATTFSDYEKKLTDADEKKKINGIIEKINNNKIGVEELSIIIKELTKIAKISEENKAISTGEQPIPMRTRIPAIKTDTNEEAKKGEQAIPKP</sequence>
<feature type="region of interest" description="Disordered" evidence="1">
    <location>
        <begin position="116"/>
        <end position="147"/>
    </location>
</feature>
<keyword evidence="2" id="KW-1133">Transmembrane helix</keyword>
<evidence type="ECO:0000256" key="2">
    <source>
        <dbReference type="SAM" id="Phobius"/>
    </source>
</evidence>
<keyword evidence="2" id="KW-0472">Membrane</keyword>
<evidence type="ECO:0000313" key="3">
    <source>
        <dbReference type="EMBL" id="QHT89552.1"/>
    </source>
</evidence>
<dbReference type="EMBL" id="MN740142">
    <property type="protein sequence ID" value="QHT89552.1"/>
    <property type="molecule type" value="Genomic_DNA"/>
</dbReference>
<name>A0A6C0I9S3_9ZZZZ</name>
<organism evidence="3">
    <name type="scientific">viral metagenome</name>
    <dbReference type="NCBI Taxonomy" id="1070528"/>
    <lineage>
        <taxon>unclassified sequences</taxon>
        <taxon>metagenomes</taxon>
        <taxon>organismal metagenomes</taxon>
    </lineage>
</organism>
<reference evidence="3" key="1">
    <citation type="journal article" date="2020" name="Nature">
        <title>Giant virus diversity and host interactions through global metagenomics.</title>
        <authorList>
            <person name="Schulz F."/>
            <person name="Roux S."/>
            <person name="Paez-Espino D."/>
            <person name="Jungbluth S."/>
            <person name="Walsh D.A."/>
            <person name="Denef V.J."/>
            <person name="McMahon K.D."/>
            <person name="Konstantinidis K.T."/>
            <person name="Eloe-Fadrosh E.A."/>
            <person name="Kyrpides N.C."/>
            <person name="Woyke T."/>
        </authorList>
    </citation>
    <scope>NUCLEOTIDE SEQUENCE</scope>
    <source>
        <strain evidence="3">GVMAG-M-3300023184-60</strain>
    </source>
</reference>